<dbReference type="KEGG" id="rtg:NCTC13098_04908"/>
<proteinExistence type="predicted"/>
<sequence length="34" mass="3701">MALHAEKYNLVSNTPEYASHGGSLLMRQLIGSLV</sequence>
<evidence type="ECO:0000313" key="2">
    <source>
        <dbReference type="Proteomes" id="UP000274346"/>
    </source>
</evidence>
<accession>A0A3P8J2K6</accession>
<name>A0A3P8J2K6_RAOTE</name>
<evidence type="ECO:0000313" key="1">
    <source>
        <dbReference type="EMBL" id="VDR28524.1"/>
    </source>
</evidence>
<organism evidence="1 2">
    <name type="scientific">Raoultella terrigena</name>
    <name type="common">Klebsiella terrigena</name>
    <dbReference type="NCBI Taxonomy" id="577"/>
    <lineage>
        <taxon>Bacteria</taxon>
        <taxon>Pseudomonadati</taxon>
        <taxon>Pseudomonadota</taxon>
        <taxon>Gammaproteobacteria</taxon>
        <taxon>Enterobacterales</taxon>
        <taxon>Enterobacteriaceae</taxon>
        <taxon>Klebsiella/Raoultella group</taxon>
        <taxon>Raoultella</taxon>
    </lineage>
</organism>
<dbReference type="Proteomes" id="UP000274346">
    <property type="component" value="Chromosome"/>
</dbReference>
<reference evidence="1 2" key="1">
    <citation type="submission" date="2018-12" db="EMBL/GenBank/DDBJ databases">
        <authorList>
            <consortium name="Pathogen Informatics"/>
        </authorList>
    </citation>
    <scope>NUCLEOTIDE SEQUENCE [LARGE SCALE GENOMIC DNA]</scope>
    <source>
        <strain evidence="1 2">NCTC13098</strain>
    </source>
</reference>
<protein>
    <submittedName>
        <fullName evidence="1">Uncharacterized protein</fullName>
    </submittedName>
</protein>
<dbReference type="AlphaFoldDB" id="A0A3P8J2K6"/>
<gene>
    <name evidence="1" type="ORF">NCTC13098_04908</name>
</gene>
<dbReference type="EMBL" id="LR131271">
    <property type="protein sequence ID" value="VDR28524.1"/>
    <property type="molecule type" value="Genomic_DNA"/>
</dbReference>